<feature type="domain" description="tRNA(Ile)-lysidine/2-thiocytidine synthase N-terminal" evidence="8">
    <location>
        <begin position="57"/>
        <end position="149"/>
    </location>
</feature>
<organism evidence="9 10">
    <name type="scientific">Zophobas morio</name>
    <dbReference type="NCBI Taxonomy" id="2755281"/>
    <lineage>
        <taxon>Eukaryota</taxon>
        <taxon>Metazoa</taxon>
        <taxon>Ecdysozoa</taxon>
        <taxon>Arthropoda</taxon>
        <taxon>Hexapoda</taxon>
        <taxon>Insecta</taxon>
        <taxon>Pterygota</taxon>
        <taxon>Neoptera</taxon>
        <taxon>Endopterygota</taxon>
        <taxon>Coleoptera</taxon>
        <taxon>Polyphaga</taxon>
        <taxon>Cucujiformia</taxon>
        <taxon>Tenebrionidae</taxon>
        <taxon>Zophobas</taxon>
    </lineage>
</organism>
<dbReference type="CDD" id="cd01992">
    <property type="entry name" value="TilS_N"/>
    <property type="match status" value="1"/>
</dbReference>
<evidence type="ECO:0000313" key="9">
    <source>
        <dbReference type="EMBL" id="KAJ3634386.1"/>
    </source>
</evidence>
<dbReference type="SUPFAM" id="SSF52402">
    <property type="entry name" value="Adenine nucleotide alpha hydrolases-like"/>
    <property type="match status" value="1"/>
</dbReference>
<dbReference type="Gene3D" id="3.40.50.620">
    <property type="entry name" value="HUPs"/>
    <property type="match status" value="2"/>
</dbReference>
<keyword evidence="10" id="KW-1185">Reference proteome</keyword>
<dbReference type="EMBL" id="JALNTZ010000559">
    <property type="protein sequence ID" value="KAJ3634386.1"/>
    <property type="molecule type" value="Genomic_DNA"/>
</dbReference>
<evidence type="ECO:0000313" key="10">
    <source>
        <dbReference type="Proteomes" id="UP001168821"/>
    </source>
</evidence>
<name>A0AA38M1I1_9CUCU</name>
<keyword evidence="4" id="KW-0547">Nucleotide-binding</keyword>
<proteinExistence type="predicted"/>
<sequence length="346" mass="39600">PLRWYTLSPDVQVVCLHVDYGNRVESAAEAKFVEDWCSKLGCAFHKVDCGKTLFYYKNDCPGIMVGHHAGDLQENVISNLMRGCSLLDLGGMASTVQLTYIMHTKSAYNSLQSVVNGVTILRPMLERSKAEILDFAHTFGVPYFKDTTPKWSNRGKLRSHLLPLLQEIYGSGVTSNLSSVARDSFELNEMTRRYIFQPFWDSVCRTPLGVHVDCAPYVDLPLYFWKEALLHLCHTVLGISMISEKPIQLMMNRLKNPVVTRLINLSMKKNYFSYLWNTTFVLFNPKFTSEVHENTAGFVIRQVFFWLAHLFLWLLVLFRGKLAFWEGGQSRFRQAFPVASALNTDL</sequence>
<dbReference type="InterPro" id="IPR012795">
    <property type="entry name" value="tRNA_Ile_lys_synt_N"/>
</dbReference>
<keyword evidence="7" id="KW-1133">Transmembrane helix</keyword>
<dbReference type="InterPro" id="IPR012094">
    <property type="entry name" value="tRNA_Ile_lys_synt"/>
</dbReference>
<evidence type="ECO:0000256" key="3">
    <source>
        <dbReference type="ARBA" id="ARBA00022694"/>
    </source>
</evidence>
<feature type="transmembrane region" description="Helical" evidence="7">
    <location>
        <begin position="303"/>
        <end position="324"/>
    </location>
</feature>
<accession>A0AA38M1I1</accession>
<dbReference type="AlphaFoldDB" id="A0AA38M1I1"/>
<dbReference type="Pfam" id="PF01171">
    <property type="entry name" value="ATP_bind_3"/>
    <property type="match status" value="1"/>
</dbReference>
<dbReference type="PANTHER" id="PTHR43033">
    <property type="entry name" value="TRNA(ILE)-LYSIDINE SYNTHASE-RELATED"/>
    <property type="match status" value="1"/>
</dbReference>
<comment type="caution">
    <text evidence="9">The sequence shown here is derived from an EMBL/GenBank/DDBJ whole genome shotgun (WGS) entry which is preliminary data.</text>
</comment>
<evidence type="ECO:0000256" key="7">
    <source>
        <dbReference type="SAM" id="Phobius"/>
    </source>
</evidence>
<keyword evidence="5" id="KW-0067">ATP-binding</keyword>
<feature type="non-terminal residue" evidence="9">
    <location>
        <position position="1"/>
    </location>
</feature>
<evidence type="ECO:0000256" key="1">
    <source>
        <dbReference type="ARBA" id="ARBA00013267"/>
    </source>
</evidence>
<dbReference type="GO" id="GO:0032267">
    <property type="term" value="F:tRNA(Ile)-lysidine synthase activity"/>
    <property type="evidence" value="ECO:0007669"/>
    <property type="project" value="UniProtKB-EC"/>
</dbReference>
<dbReference type="PANTHER" id="PTHR43033:SF3">
    <property type="entry name" value="TRNA(ILE)-LYSIDINE SYNTHETASE"/>
    <property type="match status" value="1"/>
</dbReference>
<dbReference type="GO" id="GO:0008033">
    <property type="term" value="P:tRNA processing"/>
    <property type="evidence" value="ECO:0007669"/>
    <property type="project" value="UniProtKB-KW"/>
</dbReference>
<evidence type="ECO:0000256" key="5">
    <source>
        <dbReference type="ARBA" id="ARBA00022840"/>
    </source>
</evidence>
<evidence type="ECO:0000259" key="8">
    <source>
        <dbReference type="Pfam" id="PF01171"/>
    </source>
</evidence>
<reference evidence="9" key="1">
    <citation type="journal article" date="2023" name="G3 (Bethesda)">
        <title>Whole genome assemblies of Zophobas morio and Tenebrio molitor.</title>
        <authorList>
            <person name="Kaur S."/>
            <person name="Stinson S.A."/>
            <person name="diCenzo G.C."/>
        </authorList>
    </citation>
    <scope>NUCLEOTIDE SEQUENCE</scope>
    <source>
        <strain evidence="9">QUZm001</strain>
    </source>
</reference>
<dbReference type="Proteomes" id="UP001168821">
    <property type="component" value="Unassembled WGS sequence"/>
</dbReference>
<protein>
    <recommendedName>
        <fullName evidence="1">tRNA(Ile)-lysidine synthetase</fullName>
        <ecNumber evidence="1">6.3.4.19</ecNumber>
    </recommendedName>
</protein>
<evidence type="ECO:0000256" key="6">
    <source>
        <dbReference type="ARBA" id="ARBA00048539"/>
    </source>
</evidence>
<dbReference type="InterPro" id="IPR014729">
    <property type="entry name" value="Rossmann-like_a/b/a_fold"/>
</dbReference>
<dbReference type="EC" id="6.3.4.19" evidence="1"/>
<dbReference type="InterPro" id="IPR011063">
    <property type="entry name" value="TilS/TtcA_N"/>
</dbReference>
<keyword evidence="3" id="KW-0819">tRNA processing</keyword>
<comment type="catalytic activity">
    <reaction evidence="6">
        <text>cytidine(34) in tRNA(Ile2) + L-lysine + ATP = lysidine(34) in tRNA(Ile2) + AMP + diphosphate + H(+)</text>
        <dbReference type="Rhea" id="RHEA:43744"/>
        <dbReference type="Rhea" id="RHEA-COMP:10625"/>
        <dbReference type="Rhea" id="RHEA-COMP:10670"/>
        <dbReference type="ChEBI" id="CHEBI:15378"/>
        <dbReference type="ChEBI" id="CHEBI:30616"/>
        <dbReference type="ChEBI" id="CHEBI:32551"/>
        <dbReference type="ChEBI" id="CHEBI:33019"/>
        <dbReference type="ChEBI" id="CHEBI:82748"/>
        <dbReference type="ChEBI" id="CHEBI:83665"/>
        <dbReference type="ChEBI" id="CHEBI:456215"/>
        <dbReference type="EC" id="6.3.4.19"/>
    </reaction>
</comment>
<keyword evidence="7" id="KW-0472">Membrane</keyword>
<keyword evidence="2" id="KW-0436">Ligase</keyword>
<evidence type="ECO:0000256" key="4">
    <source>
        <dbReference type="ARBA" id="ARBA00022741"/>
    </source>
</evidence>
<dbReference type="GO" id="GO:0005524">
    <property type="term" value="F:ATP binding"/>
    <property type="evidence" value="ECO:0007669"/>
    <property type="project" value="UniProtKB-KW"/>
</dbReference>
<gene>
    <name evidence="9" type="ORF">Zmor_019129</name>
</gene>
<keyword evidence="7" id="KW-0812">Transmembrane</keyword>
<evidence type="ECO:0000256" key="2">
    <source>
        <dbReference type="ARBA" id="ARBA00022598"/>
    </source>
</evidence>